<dbReference type="AlphaFoldDB" id="A0A8S0WPW8"/>
<protein>
    <submittedName>
        <fullName evidence="1">Uncharacterized protein</fullName>
    </submittedName>
</protein>
<evidence type="ECO:0000313" key="2">
    <source>
        <dbReference type="Proteomes" id="UP000494216"/>
    </source>
</evidence>
<keyword evidence="2" id="KW-1185">Reference proteome</keyword>
<name>A0A8S0WPW8_9GAMM</name>
<dbReference type="Proteomes" id="UP000494216">
    <property type="component" value="Unassembled WGS sequence"/>
</dbReference>
<dbReference type="EMBL" id="CADCXN010000063">
    <property type="protein sequence ID" value="CAA9891115.1"/>
    <property type="molecule type" value="Genomic_DNA"/>
</dbReference>
<sequence>MLKIASKYTGFLAIPVFALGLATSANSALIDRGNGMIYDSDQDLTWLQDAN</sequence>
<evidence type="ECO:0000313" key="1">
    <source>
        <dbReference type="EMBL" id="CAA9891115.1"/>
    </source>
</evidence>
<reference evidence="1 2" key="1">
    <citation type="submission" date="2020-02" db="EMBL/GenBank/DDBJ databases">
        <authorList>
            <person name="Hogendoorn C."/>
        </authorList>
    </citation>
    <scope>NUCLEOTIDE SEQUENCE [LARGE SCALE GENOMIC DNA]</scope>
    <source>
        <strain evidence="1">METHB21</strain>
    </source>
</reference>
<dbReference type="RefSeq" id="WP_174626002.1">
    <property type="nucleotide sequence ID" value="NZ_CADCXN010000063.1"/>
</dbReference>
<gene>
    <name evidence="1" type="ORF">METHB2_340033</name>
</gene>
<proteinExistence type="predicted"/>
<accession>A0A8S0WPW8</accession>
<organism evidence="1 2">
    <name type="scientific">Candidatus Methylobacter favarea</name>
    <dbReference type="NCBI Taxonomy" id="2707345"/>
    <lineage>
        <taxon>Bacteria</taxon>
        <taxon>Pseudomonadati</taxon>
        <taxon>Pseudomonadota</taxon>
        <taxon>Gammaproteobacteria</taxon>
        <taxon>Methylococcales</taxon>
        <taxon>Methylococcaceae</taxon>
        <taxon>Methylobacter</taxon>
    </lineage>
</organism>
<comment type="caution">
    <text evidence="1">The sequence shown here is derived from an EMBL/GenBank/DDBJ whole genome shotgun (WGS) entry which is preliminary data.</text>
</comment>